<dbReference type="OrthoDB" id="2935414at2759"/>
<dbReference type="EMBL" id="KN817527">
    <property type="protein sequence ID" value="KJA26699.1"/>
    <property type="molecule type" value="Genomic_DNA"/>
</dbReference>
<evidence type="ECO:0000313" key="2">
    <source>
        <dbReference type="Proteomes" id="UP000054270"/>
    </source>
</evidence>
<keyword evidence="2" id="KW-1185">Reference proteome</keyword>
<name>A0A0D2P706_HYPSF</name>
<reference evidence="2" key="1">
    <citation type="submission" date="2014-04" db="EMBL/GenBank/DDBJ databases">
        <title>Evolutionary Origins and Diversification of the Mycorrhizal Mutualists.</title>
        <authorList>
            <consortium name="DOE Joint Genome Institute"/>
            <consortium name="Mycorrhizal Genomics Consortium"/>
            <person name="Kohler A."/>
            <person name="Kuo A."/>
            <person name="Nagy L.G."/>
            <person name="Floudas D."/>
            <person name="Copeland A."/>
            <person name="Barry K.W."/>
            <person name="Cichocki N."/>
            <person name="Veneault-Fourrey C."/>
            <person name="LaButti K."/>
            <person name="Lindquist E.A."/>
            <person name="Lipzen A."/>
            <person name="Lundell T."/>
            <person name="Morin E."/>
            <person name="Murat C."/>
            <person name="Riley R."/>
            <person name="Ohm R."/>
            <person name="Sun H."/>
            <person name="Tunlid A."/>
            <person name="Henrissat B."/>
            <person name="Grigoriev I.V."/>
            <person name="Hibbett D.S."/>
            <person name="Martin F."/>
        </authorList>
    </citation>
    <scope>NUCLEOTIDE SEQUENCE [LARGE SCALE GENOMIC DNA]</scope>
    <source>
        <strain evidence="2">FD-334 SS-4</strain>
    </source>
</reference>
<proteinExistence type="predicted"/>
<gene>
    <name evidence="1" type="ORF">HYPSUDRAFT_282608</name>
</gene>
<organism evidence="1 2">
    <name type="scientific">Hypholoma sublateritium (strain FD-334 SS-4)</name>
    <dbReference type="NCBI Taxonomy" id="945553"/>
    <lineage>
        <taxon>Eukaryota</taxon>
        <taxon>Fungi</taxon>
        <taxon>Dikarya</taxon>
        <taxon>Basidiomycota</taxon>
        <taxon>Agaricomycotina</taxon>
        <taxon>Agaricomycetes</taxon>
        <taxon>Agaricomycetidae</taxon>
        <taxon>Agaricales</taxon>
        <taxon>Agaricineae</taxon>
        <taxon>Strophariaceae</taxon>
        <taxon>Hypholoma</taxon>
    </lineage>
</organism>
<evidence type="ECO:0000313" key="1">
    <source>
        <dbReference type="EMBL" id="KJA26699.1"/>
    </source>
</evidence>
<protein>
    <recommendedName>
        <fullName evidence="3">F-box domain-containing protein</fullName>
    </recommendedName>
</protein>
<dbReference type="Proteomes" id="UP000054270">
    <property type="component" value="Unassembled WGS sequence"/>
</dbReference>
<accession>A0A0D2P706</accession>
<dbReference type="AlphaFoldDB" id="A0A0D2P706"/>
<evidence type="ECO:0008006" key="3">
    <source>
        <dbReference type="Google" id="ProtNLM"/>
    </source>
</evidence>
<sequence length="490" mass="54820">MDTSPIHRLGHDLLLEIFEYNADMFVDPTALDTSLKATQVCLSWRALMLETPWIWGRLIDIDYICRIHASDQWFDELVARAGSAMLWIKMLEGLGRNIAADKVDRFLFGLLEKSWSRVQRLCVAVDASTLDPYSSPRWRWLYLPAPYLEILDIEFGNDFPIPDSSLPLLFSGQAPALQQFKAQFWPFDTHVPWTSGLLSLFVGAPLTLPQLMAVLQKSSGLKMLNIGDIADPVTLPVHLPLIPLRKMQCLGIIGNMSFITCAHILEHIDTLADCSLMYYPVGMNRSTRTFSDDDFARVVRALATFARRFFSISQPEQISLYSRRNDITFMDNRTVALSGYTIMLPCNYENFQLPISSQTAGTFFTTFSLPEFSTVTALRIRFPPHVPLSALATFFACLPAVEELTTDDVGIACILGAQNSMTTPEGSPLVIFPKLKTIHLAEDESPALGPTSVASSESVHAFVAARREAGKSVEVCKFVGEEHRWGRNII</sequence>